<dbReference type="Gene3D" id="3.10.290.10">
    <property type="entry name" value="RNA-binding S4 domain"/>
    <property type="match status" value="1"/>
</dbReference>
<evidence type="ECO:0000256" key="2">
    <source>
        <dbReference type="ARBA" id="ARBA00022884"/>
    </source>
</evidence>
<accession>A0A7H9EJG4</accession>
<keyword evidence="2 4" id="KW-0694">RNA-binding</keyword>
<dbReference type="CDD" id="cd02553">
    <property type="entry name" value="PseudoU_synth_RsuA"/>
    <property type="match status" value="1"/>
</dbReference>
<dbReference type="InterPro" id="IPR050343">
    <property type="entry name" value="RsuA_PseudoU_synthase"/>
</dbReference>
<reference evidence="7 8" key="1">
    <citation type="submission" date="2020-01" db="EMBL/GenBank/DDBJ databases">
        <title>Complete and circular genome sequences of six lactobacillus isolates from horses.</title>
        <authorList>
            <person name="Hassan H.M."/>
        </authorList>
    </citation>
    <scope>NUCLEOTIDE SEQUENCE [LARGE SCALE GENOMIC DNA]</scope>
    <source>
        <strain evidence="7 8">1A</strain>
    </source>
</reference>
<dbReference type="GO" id="GO:0005829">
    <property type="term" value="C:cytosol"/>
    <property type="evidence" value="ECO:0007669"/>
    <property type="project" value="UniProtKB-ARBA"/>
</dbReference>
<dbReference type="GO" id="GO:0000455">
    <property type="term" value="P:enzyme-directed rRNA pseudouridine synthesis"/>
    <property type="evidence" value="ECO:0007669"/>
    <property type="project" value="UniProtKB-ARBA"/>
</dbReference>
<dbReference type="GO" id="GO:0120159">
    <property type="term" value="F:rRNA pseudouridine synthase activity"/>
    <property type="evidence" value="ECO:0007669"/>
    <property type="project" value="UniProtKB-ARBA"/>
</dbReference>
<evidence type="ECO:0000259" key="6">
    <source>
        <dbReference type="SMART" id="SM00363"/>
    </source>
</evidence>
<dbReference type="InterPro" id="IPR018496">
    <property type="entry name" value="PsdUridine_synth_RsuA/RluB_CS"/>
</dbReference>
<dbReference type="EMBL" id="CP047418">
    <property type="protein sequence ID" value="QLL77589.1"/>
    <property type="molecule type" value="Genomic_DNA"/>
</dbReference>
<gene>
    <name evidence="7" type="ORF">GTO87_02620</name>
</gene>
<dbReference type="InterPro" id="IPR020103">
    <property type="entry name" value="PsdUridine_synth_cat_dom_sf"/>
</dbReference>
<dbReference type="Proteomes" id="UP000510886">
    <property type="component" value="Chromosome"/>
</dbReference>
<dbReference type="InterPro" id="IPR020094">
    <property type="entry name" value="TruA/RsuA/RluB/E/F_N"/>
</dbReference>
<dbReference type="EC" id="5.4.99.-" evidence="5"/>
<dbReference type="NCBIfam" id="TIGR00093">
    <property type="entry name" value="pseudouridine synthase"/>
    <property type="match status" value="1"/>
</dbReference>
<keyword evidence="3 5" id="KW-0413">Isomerase</keyword>
<dbReference type="GO" id="GO:0003723">
    <property type="term" value="F:RNA binding"/>
    <property type="evidence" value="ECO:0007669"/>
    <property type="project" value="UniProtKB-KW"/>
</dbReference>
<dbReference type="InterPro" id="IPR036986">
    <property type="entry name" value="S4_RNA-bd_sf"/>
</dbReference>
<name>A0A7H9EJG4_9LACO</name>
<evidence type="ECO:0000256" key="5">
    <source>
        <dbReference type="RuleBase" id="RU003887"/>
    </source>
</evidence>
<dbReference type="InterPro" id="IPR002942">
    <property type="entry name" value="S4_RNA-bd"/>
</dbReference>
<protein>
    <recommendedName>
        <fullName evidence="5">Pseudouridine synthase</fullName>
        <ecNumber evidence="5">5.4.99.-</ecNumber>
    </recommendedName>
</protein>
<organism evidence="7 8">
    <name type="scientific">Ligilactobacillus saerimneri</name>
    <dbReference type="NCBI Taxonomy" id="228229"/>
    <lineage>
        <taxon>Bacteria</taxon>
        <taxon>Bacillati</taxon>
        <taxon>Bacillota</taxon>
        <taxon>Bacilli</taxon>
        <taxon>Lactobacillales</taxon>
        <taxon>Lactobacillaceae</taxon>
        <taxon>Ligilactobacillus</taxon>
    </lineage>
</organism>
<dbReference type="SUPFAM" id="SSF55174">
    <property type="entry name" value="Alpha-L RNA-binding motif"/>
    <property type="match status" value="1"/>
</dbReference>
<evidence type="ECO:0000256" key="3">
    <source>
        <dbReference type="ARBA" id="ARBA00023235"/>
    </source>
</evidence>
<evidence type="ECO:0000313" key="8">
    <source>
        <dbReference type="Proteomes" id="UP000510886"/>
    </source>
</evidence>
<dbReference type="Pfam" id="PF00849">
    <property type="entry name" value="PseudoU_synth_2"/>
    <property type="match status" value="1"/>
</dbReference>
<dbReference type="KEGG" id="lsw:GTO87_02620"/>
<feature type="domain" description="RNA-binding S4" evidence="6">
    <location>
        <begin position="1"/>
        <end position="64"/>
    </location>
</feature>
<dbReference type="SMART" id="SM00363">
    <property type="entry name" value="S4"/>
    <property type="match status" value="1"/>
</dbReference>
<dbReference type="Gene3D" id="3.30.70.580">
    <property type="entry name" value="Pseudouridine synthase I, catalytic domain, N-terminal subdomain"/>
    <property type="match status" value="1"/>
</dbReference>
<dbReference type="PROSITE" id="PS01149">
    <property type="entry name" value="PSI_RSU"/>
    <property type="match status" value="1"/>
</dbReference>
<dbReference type="CDD" id="cd00165">
    <property type="entry name" value="S4"/>
    <property type="match status" value="1"/>
</dbReference>
<dbReference type="PANTHER" id="PTHR47683:SF4">
    <property type="entry name" value="PSEUDOURIDINE SYNTHASE"/>
    <property type="match status" value="1"/>
</dbReference>
<dbReference type="Pfam" id="PF01479">
    <property type="entry name" value="S4"/>
    <property type="match status" value="1"/>
</dbReference>
<dbReference type="InterPro" id="IPR000748">
    <property type="entry name" value="PsdUridine_synth_RsuA/RluB/E/F"/>
</dbReference>
<dbReference type="InterPro" id="IPR042092">
    <property type="entry name" value="PsdUridine_s_RsuA/RluB/E/F_cat"/>
</dbReference>
<sequence length="241" mass="26923">MRIDKFLVQAQVATRSQAHKLIKQKQVVVNDQVVKAFKQQIDENNDVVQVAGKVIHYQKYYYYLLNKPQGVITATKDAQHRTVIDLLAKDDYRADIVPVGRLDKDTTGLLVLTNDGQLNHNLMSPANHVAKEYEAVVAGPVDQTTSAQFAQGLVLWDGVKTQPAHLTIIQADPKQQASLVRVIIKEGKYHQVKRMFAATGGRVVELKRVRLGSLRLDETALPPGQYRALTPAELAQLKKNN</sequence>
<dbReference type="AlphaFoldDB" id="A0A7H9EJG4"/>
<dbReference type="InterPro" id="IPR006145">
    <property type="entry name" value="PsdUridine_synth_RsuA/RluA"/>
</dbReference>
<dbReference type="PANTHER" id="PTHR47683">
    <property type="entry name" value="PSEUDOURIDINE SYNTHASE FAMILY PROTEIN-RELATED"/>
    <property type="match status" value="1"/>
</dbReference>
<evidence type="ECO:0000256" key="4">
    <source>
        <dbReference type="PROSITE-ProRule" id="PRU00182"/>
    </source>
</evidence>
<dbReference type="SUPFAM" id="SSF55120">
    <property type="entry name" value="Pseudouridine synthase"/>
    <property type="match status" value="1"/>
</dbReference>
<evidence type="ECO:0000256" key="1">
    <source>
        <dbReference type="ARBA" id="ARBA00008348"/>
    </source>
</evidence>
<dbReference type="RefSeq" id="WP_180849409.1">
    <property type="nucleotide sequence ID" value="NZ_CP047418.1"/>
</dbReference>
<proteinExistence type="inferred from homology"/>
<dbReference type="FunFam" id="3.30.70.1560:FF:000001">
    <property type="entry name" value="Pseudouridine synthase"/>
    <property type="match status" value="1"/>
</dbReference>
<dbReference type="PROSITE" id="PS50889">
    <property type="entry name" value="S4"/>
    <property type="match status" value="1"/>
</dbReference>
<evidence type="ECO:0000313" key="7">
    <source>
        <dbReference type="EMBL" id="QLL77589.1"/>
    </source>
</evidence>
<comment type="similarity">
    <text evidence="1 5">Belongs to the pseudouridine synthase RsuA family.</text>
</comment>
<dbReference type="Gene3D" id="3.30.70.1560">
    <property type="entry name" value="Alpha-L RNA-binding motif"/>
    <property type="match status" value="1"/>
</dbReference>